<organism evidence="1 2">
    <name type="scientific">Trueperella bonasi</name>
    <dbReference type="NCBI Taxonomy" id="312286"/>
    <lineage>
        <taxon>Bacteria</taxon>
        <taxon>Bacillati</taxon>
        <taxon>Actinomycetota</taxon>
        <taxon>Actinomycetes</taxon>
        <taxon>Actinomycetales</taxon>
        <taxon>Actinomycetaceae</taxon>
        <taxon>Trueperella</taxon>
    </lineage>
</organism>
<dbReference type="PANTHER" id="PTHR30283">
    <property type="entry name" value="PEROXIDE STRESS RESPONSE PROTEIN YAAA"/>
    <property type="match status" value="1"/>
</dbReference>
<reference evidence="1 2" key="1">
    <citation type="submission" date="2023-07" db="EMBL/GenBank/DDBJ databases">
        <title>Sequencing the genomes of 1000 actinobacteria strains.</title>
        <authorList>
            <person name="Klenk H.-P."/>
        </authorList>
    </citation>
    <scope>NUCLEOTIDE SEQUENCE [LARGE SCALE GENOMIC DNA]</scope>
    <source>
        <strain evidence="1 2">DSM 17163</strain>
    </source>
</reference>
<dbReference type="InterPro" id="IPR005583">
    <property type="entry name" value="YaaA"/>
</dbReference>
<evidence type="ECO:0000313" key="2">
    <source>
        <dbReference type="Proteomes" id="UP001243212"/>
    </source>
</evidence>
<protein>
    <submittedName>
        <fullName evidence="1">Cytoplasmic iron level regulating protein YaaA (DUF328/UPF0246 family)</fullName>
    </submittedName>
</protein>
<dbReference type="Proteomes" id="UP001243212">
    <property type="component" value="Unassembled WGS sequence"/>
</dbReference>
<gene>
    <name evidence="1" type="ORF">J2S70_001665</name>
</gene>
<dbReference type="PANTHER" id="PTHR30283:SF4">
    <property type="entry name" value="PEROXIDE STRESS RESISTANCE PROTEIN YAAA"/>
    <property type="match status" value="1"/>
</dbReference>
<comment type="caution">
    <text evidence="1">The sequence shown here is derived from an EMBL/GenBank/DDBJ whole genome shotgun (WGS) entry which is preliminary data.</text>
</comment>
<sequence>MLILLPPSAGKTTPESGPELDLASLTGSEHSGLREQIIAELQEVSASADALKILKVGTSIEPEIRAQIDFYEQPCAPAFEVYTGVLFEAARFGELDEAAAARADRAVRIFSGVFGYTGPSDLIPNYRLSMNTKLPRLGNVGSTWKKELEGVPGGENELVVDCRSSEYQVWMPASSADHVTVGAARIKAGKRSVVSHSAKYYRGLLAGALVREPNPPRDAGELLEFAEVLIDSGEVTGVELDPSEGRKPARLTLVEDLG</sequence>
<accession>A0ABT9NI55</accession>
<keyword evidence="2" id="KW-1185">Reference proteome</keyword>
<evidence type="ECO:0000313" key="1">
    <source>
        <dbReference type="EMBL" id="MDP9807083.1"/>
    </source>
</evidence>
<proteinExistence type="predicted"/>
<name>A0ABT9NI55_9ACTO</name>
<dbReference type="EMBL" id="JAUSQX010000001">
    <property type="protein sequence ID" value="MDP9807083.1"/>
    <property type="molecule type" value="Genomic_DNA"/>
</dbReference>
<dbReference type="Pfam" id="PF03883">
    <property type="entry name" value="H2O2_YaaD"/>
    <property type="match status" value="1"/>
</dbReference>
<dbReference type="RefSeq" id="WP_307683256.1">
    <property type="nucleotide sequence ID" value="NZ_JAUSQX010000001.1"/>
</dbReference>